<dbReference type="InterPro" id="IPR009057">
    <property type="entry name" value="Homeodomain-like_sf"/>
</dbReference>
<keyword evidence="1" id="KW-0805">Transcription regulation</keyword>
<dbReference type="Proteomes" id="UP000259236">
    <property type="component" value="Chromosome"/>
</dbReference>
<evidence type="ECO:0000313" key="8">
    <source>
        <dbReference type="EMBL" id="PBJ30661.1"/>
    </source>
</evidence>
<organism evidence="8 9">
    <name type="scientific">Mycobacterium avium subsp. hominissuis</name>
    <dbReference type="NCBI Taxonomy" id="439334"/>
    <lineage>
        <taxon>Bacteria</taxon>
        <taxon>Bacillati</taxon>
        <taxon>Actinomycetota</taxon>
        <taxon>Actinomycetes</taxon>
        <taxon>Mycobacteriales</taxon>
        <taxon>Mycobacteriaceae</taxon>
        <taxon>Mycobacterium</taxon>
        <taxon>Mycobacterium avium complex (MAC)</taxon>
    </lineage>
</organism>
<dbReference type="PANTHER" id="PTHR47506:SF6">
    <property type="entry name" value="HTH-TYPE TRANSCRIPTIONAL REPRESSOR NEMR"/>
    <property type="match status" value="1"/>
</dbReference>
<evidence type="ECO:0000256" key="2">
    <source>
        <dbReference type="ARBA" id="ARBA00023125"/>
    </source>
</evidence>
<feature type="domain" description="HTH tetR-type" evidence="6">
    <location>
        <begin position="21"/>
        <end position="81"/>
    </location>
</feature>
<keyword evidence="3" id="KW-0804">Transcription</keyword>
<dbReference type="EMBL" id="CP029332">
    <property type="protein sequence ID" value="AXO22467.1"/>
    <property type="molecule type" value="Genomic_DNA"/>
</dbReference>
<dbReference type="PANTHER" id="PTHR47506">
    <property type="entry name" value="TRANSCRIPTIONAL REGULATORY PROTEIN"/>
    <property type="match status" value="1"/>
</dbReference>
<dbReference type="EMBL" id="LBGZ01000132">
    <property type="protein sequence ID" value="PBJ30661.1"/>
    <property type="molecule type" value="Genomic_DNA"/>
</dbReference>
<dbReference type="RefSeq" id="WP_086370962.1">
    <property type="nucleotide sequence ID" value="NZ_BDMX01000042.1"/>
</dbReference>
<feature type="region of interest" description="Disordered" evidence="5">
    <location>
        <begin position="1"/>
        <end position="21"/>
    </location>
</feature>
<dbReference type="GO" id="GO:0003677">
    <property type="term" value="F:DNA binding"/>
    <property type="evidence" value="ECO:0007669"/>
    <property type="project" value="UniProtKB-UniRule"/>
</dbReference>
<sequence length="210" mass="23796">MSAPIVRPRRGRPPKVSRDHEDTRGALLRCGMEILTAQGLTATGIESVLKRVDVPKGSFYHYFDSKDAFGLEVLQSYAEYFARKLDRWLLDDSLPPLQRLTLFVEDAKAGMARHRFDRGCLVGNLGQEVRTLPESYRTKLEETLEDWEQRLQDCLRLAVDVGDLPADTDCAALSRFFWIGWEGAVLRTKLARTVEPLDVFFSGFLACARA</sequence>
<dbReference type="SUPFAM" id="SSF46689">
    <property type="entry name" value="Homeodomain-like"/>
    <property type="match status" value="1"/>
</dbReference>
<dbReference type="SUPFAM" id="SSF48498">
    <property type="entry name" value="Tetracyclin repressor-like, C-terminal domain"/>
    <property type="match status" value="1"/>
</dbReference>
<dbReference type="GeneID" id="75271207"/>
<name>A0A2A3L361_MYCAV</name>
<gene>
    <name evidence="7" type="ORF">DFS55_07595</name>
    <name evidence="8" type="ORF">XV03_22625</name>
</gene>
<feature type="DNA-binding region" description="H-T-H motif" evidence="4">
    <location>
        <begin position="44"/>
        <end position="63"/>
    </location>
</feature>
<protein>
    <submittedName>
        <fullName evidence="8">TetR family transcriptional regulator</fullName>
    </submittedName>
</protein>
<dbReference type="AlphaFoldDB" id="A0A2A3L361"/>
<dbReference type="InterPro" id="IPR001647">
    <property type="entry name" value="HTH_TetR"/>
</dbReference>
<dbReference type="Proteomes" id="UP000218842">
    <property type="component" value="Unassembled WGS sequence"/>
</dbReference>
<evidence type="ECO:0000313" key="10">
    <source>
        <dbReference type="Proteomes" id="UP000259236"/>
    </source>
</evidence>
<evidence type="ECO:0000256" key="3">
    <source>
        <dbReference type="ARBA" id="ARBA00023163"/>
    </source>
</evidence>
<dbReference type="InterPro" id="IPR011075">
    <property type="entry name" value="TetR_C"/>
</dbReference>
<evidence type="ECO:0000313" key="7">
    <source>
        <dbReference type="EMBL" id="AXO22467.1"/>
    </source>
</evidence>
<dbReference type="InterPro" id="IPR036271">
    <property type="entry name" value="Tet_transcr_reg_TetR-rel_C_sf"/>
</dbReference>
<proteinExistence type="predicted"/>
<dbReference type="Gene3D" id="1.10.357.10">
    <property type="entry name" value="Tetracycline Repressor, domain 2"/>
    <property type="match status" value="1"/>
</dbReference>
<reference evidence="8 9" key="1">
    <citation type="journal article" date="2017" name="Genome Biol. Evol.">
        <title>Population Structure and Local Adaptation of MAC Lung Disease Agent Mycobacterium avium subsp. hominissuis.</title>
        <authorList>
            <person name="Yano H."/>
            <person name="Iwamoto T."/>
            <person name="Nishiuchi Y."/>
            <person name="Nakajima C."/>
            <person name="Starkova D.A."/>
            <person name="Mokrousov I."/>
            <person name="Narvskaya O."/>
            <person name="Yoshida S."/>
            <person name="Arikawa K."/>
            <person name="Nakanishi N."/>
            <person name="Osaki K."/>
            <person name="Nakagawa I."/>
            <person name="Ato M."/>
            <person name="Suzuki Y."/>
            <person name="Maruyama F."/>
        </authorList>
    </citation>
    <scope>NUCLEOTIDE SEQUENCE [LARGE SCALE GENOMIC DNA]</scope>
    <source>
        <strain evidence="8 9">OCU466</strain>
    </source>
</reference>
<accession>A0A2A3L361</accession>
<evidence type="ECO:0000256" key="5">
    <source>
        <dbReference type="SAM" id="MobiDB-lite"/>
    </source>
</evidence>
<evidence type="ECO:0000259" key="6">
    <source>
        <dbReference type="PROSITE" id="PS50977"/>
    </source>
</evidence>
<keyword evidence="2 4" id="KW-0238">DNA-binding</keyword>
<evidence type="ECO:0000313" key="9">
    <source>
        <dbReference type="Proteomes" id="UP000218842"/>
    </source>
</evidence>
<dbReference type="Pfam" id="PF00440">
    <property type="entry name" value="TetR_N"/>
    <property type="match status" value="1"/>
</dbReference>
<reference evidence="7 10" key="2">
    <citation type="submission" date="2018-05" db="EMBL/GenBank/DDBJ databases">
        <title>Sequencing and annotation of Mycobacterium avium strain 109 (MAC109).</title>
        <authorList>
            <person name="Matern W.M."/>
            <person name="Bader J.S."/>
            <person name="Karakousis P.C."/>
        </authorList>
    </citation>
    <scope>NUCLEOTIDE SEQUENCE [LARGE SCALE GENOMIC DNA]</scope>
    <source>
        <strain evidence="7 10">MAC109</strain>
    </source>
</reference>
<evidence type="ECO:0000256" key="4">
    <source>
        <dbReference type="PROSITE-ProRule" id="PRU00335"/>
    </source>
</evidence>
<dbReference type="Pfam" id="PF16925">
    <property type="entry name" value="TetR_C_13"/>
    <property type="match status" value="1"/>
</dbReference>
<evidence type="ECO:0000256" key="1">
    <source>
        <dbReference type="ARBA" id="ARBA00023015"/>
    </source>
</evidence>
<dbReference type="PROSITE" id="PS50977">
    <property type="entry name" value="HTH_TETR_2"/>
    <property type="match status" value="1"/>
</dbReference>